<dbReference type="EMBL" id="JAUHHV010000007">
    <property type="protein sequence ID" value="KAK1418681.1"/>
    <property type="molecule type" value="Genomic_DNA"/>
</dbReference>
<evidence type="ECO:0000256" key="1">
    <source>
        <dbReference type="ARBA" id="ARBA00004906"/>
    </source>
</evidence>
<feature type="domain" description="SKP1 component dimerisation" evidence="3">
    <location>
        <begin position="57"/>
        <end position="92"/>
    </location>
</feature>
<dbReference type="Proteomes" id="UP001229421">
    <property type="component" value="Unassembled WGS sequence"/>
</dbReference>
<proteinExistence type="predicted"/>
<name>A0AAD8NS46_TARER</name>
<dbReference type="InterPro" id="IPR036296">
    <property type="entry name" value="SKP1-like_dim_sf"/>
</dbReference>
<dbReference type="Gene3D" id="3.30.710.10">
    <property type="entry name" value="Potassium Channel Kv1.1, Chain A"/>
    <property type="match status" value="1"/>
</dbReference>
<gene>
    <name evidence="4" type="ORF">QVD17_27827</name>
</gene>
<dbReference type="AlphaFoldDB" id="A0AAD8NS46"/>
<feature type="compositionally biased region" description="Basic residues" evidence="2">
    <location>
        <begin position="162"/>
        <end position="177"/>
    </location>
</feature>
<sequence>MTVDRVILGAITEFCYFHHQPGHSDLERKLFNEKFIRTNKKRLRDLKIAAAGMKLTPLVELTCVALTRLIETSTTEEIRQAFDLPDDLTEEDQWQPITIATDDPQVRLLNKLGERKRRELEQKKKFKNVEVEAPHEDNRSIDELMLFINGEHEGPKKTNTCKSKKKNPKGKDKKKTKASVSDKWITLLRGSIYIDLGR</sequence>
<comment type="caution">
    <text evidence="4">The sequence shown here is derived from an EMBL/GenBank/DDBJ whole genome shotgun (WGS) entry which is preliminary data.</text>
</comment>
<dbReference type="InterPro" id="IPR011333">
    <property type="entry name" value="SKP1/BTB/POZ_sf"/>
</dbReference>
<dbReference type="PANTHER" id="PTHR11165">
    <property type="entry name" value="SKP1"/>
    <property type="match status" value="1"/>
</dbReference>
<organism evidence="4 5">
    <name type="scientific">Tagetes erecta</name>
    <name type="common">African marigold</name>
    <dbReference type="NCBI Taxonomy" id="13708"/>
    <lineage>
        <taxon>Eukaryota</taxon>
        <taxon>Viridiplantae</taxon>
        <taxon>Streptophyta</taxon>
        <taxon>Embryophyta</taxon>
        <taxon>Tracheophyta</taxon>
        <taxon>Spermatophyta</taxon>
        <taxon>Magnoliopsida</taxon>
        <taxon>eudicotyledons</taxon>
        <taxon>Gunneridae</taxon>
        <taxon>Pentapetalae</taxon>
        <taxon>asterids</taxon>
        <taxon>campanulids</taxon>
        <taxon>Asterales</taxon>
        <taxon>Asteraceae</taxon>
        <taxon>Asteroideae</taxon>
        <taxon>Heliantheae alliance</taxon>
        <taxon>Tageteae</taxon>
        <taxon>Tagetes</taxon>
    </lineage>
</organism>
<keyword evidence="5" id="KW-1185">Reference proteome</keyword>
<dbReference type="GO" id="GO:0006511">
    <property type="term" value="P:ubiquitin-dependent protein catabolic process"/>
    <property type="evidence" value="ECO:0007669"/>
    <property type="project" value="InterPro"/>
</dbReference>
<dbReference type="InterPro" id="IPR016897">
    <property type="entry name" value="SKP1"/>
</dbReference>
<dbReference type="InterPro" id="IPR016072">
    <property type="entry name" value="Skp1_comp_dimer"/>
</dbReference>
<evidence type="ECO:0000256" key="2">
    <source>
        <dbReference type="SAM" id="MobiDB-lite"/>
    </source>
</evidence>
<evidence type="ECO:0000259" key="3">
    <source>
        <dbReference type="Pfam" id="PF01466"/>
    </source>
</evidence>
<comment type="pathway">
    <text evidence="1">Protein modification; protein ubiquitination.</text>
</comment>
<dbReference type="SUPFAM" id="SSF81382">
    <property type="entry name" value="Skp1 dimerisation domain-like"/>
    <property type="match status" value="1"/>
</dbReference>
<dbReference type="Pfam" id="PF01466">
    <property type="entry name" value="Skp1"/>
    <property type="match status" value="1"/>
</dbReference>
<protein>
    <recommendedName>
        <fullName evidence="3">SKP1 component dimerisation domain-containing protein</fullName>
    </recommendedName>
</protein>
<accession>A0AAD8NS46</accession>
<reference evidence="4" key="1">
    <citation type="journal article" date="2023" name="bioRxiv">
        <title>Improved chromosome-level genome assembly for marigold (Tagetes erecta).</title>
        <authorList>
            <person name="Jiang F."/>
            <person name="Yuan L."/>
            <person name="Wang S."/>
            <person name="Wang H."/>
            <person name="Xu D."/>
            <person name="Wang A."/>
            <person name="Fan W."/>
        </authorList>
    </citation>
    <scope>NUCLEOTIDE SEQUENCE</scope>
    <source>
        <strain evidence="4">WSJ</strain>
        <tissue evidence="4">Leaf</tissue>
    </source>
</reference>
<evidence type="ECO:0000313" key="4">
    <source>
        <dbReference type="EMBL" id="KAK1418681.1"/>
    </source>
</evidence>
<evidence type="ECO:0000313" key="5">
    <source>
        <dbReference type="Proteomes" id="UP001229421"/>
    </source>
</evidence>
<feature type="region of interest" description="Disordered" evidence="2">
    <location>
        <begin position="152"/>
        <end position="180"/>
    </location>
</feature>